<feature type="region of interest" description="Disordered" evidence="1">
    <location>
        <begin position="152"/>
        <end position="188"/>
    </location>
</feature>
<dbReference type="OrthoDB" id="10029564at2759"/>
<feature type="region of interest" description="Disordered" evidence="1">
    <location>
        <begin position="383"/>
        <end position="413"/>
    </location>
</feature>
<accession>A0A6H5IKZ6</accession>
<gene>
    <name evidence="2" type="ORF">TBRA_LOCUS8257</name>
</gene>
<feature type="compositionally biased region" description="Basic residues" evidence="1">
    <location>
        <begin position="33"/>
        <end position="48"/>
    </location>
</feature>
<feature type="compositionally biased region" description="Basic residues" evidence="1">
    <location>
        <begin position="94"/>
        <end position="103"/>
    </location>
</feature>
<proteinExistence type="predicted"/>
<dbReference type="EMBL" id="CADCXV010000815">
    <property type="protein sequence ID" value="CAB0036388.1"/>
    <property type="molecule type" value="Genomic_DNA"/>
</dbReference>
<feature type="compositionally biased region" description="Polar residues" evidence="1">
    <location>
        <begin position="170"/>
        <end position="188"/>
    </location>
</feature>
<sequence length="432" mass="49254">MVSKRVTKLLLAQQSERPGDVAHGPATAEAAAVRRRRDQRGAHPRHGRREGQSGLRRVSRPRARPHRAEHEGGRAGPSRGPQGRRRDRLVQRPAPHRSALRASHRGDALRRGPRSRGQPADRQSRLRLPGEPLAEGLERLRLRELEHRHAVAPQHGLVAPTQDPRPEAHSQLQQQERTSFYSSPHWSRSNCASLHDWSESRVRHSYNFFSGHCYQPPNGTNSADWGHVEQEWTHKPNNTTIIRINQSHHGTPQHHHQFHQSQQQQQQQQQQQHHRPGTYGSQTMRRPPPPRPPVRASYEEGDEPIYDPVAPKDFECHDFDANPRDELDRRAEYRREHGIIDHQQSVVNSDVVFVKENGHQILDGGSVVLNGGSSRPVQLMQSPLQPQQQDQKSITTVEVHQPSPPPAPSMPQPVPYKWPAGLYNPIHIEFFS</sequence>
<organism evidence="2 3">
    <name type="scientific">Trichogramma brassicae</name>
    <dbReference type="NCBI Taxonomy" id="86971"/>
    <lineage>
        <taxon>Eukaryota</taxon>
        <taxon>Metazoa</taxon>
        <taxon>Ecdysozoa</taxon>
        <taxon>Arthropoda</taxon>
        <taxon>Hexapoda</taxon>
        <taxon>Insecta</taxon>
        <taxon>Pterygota</taxon>
        <taxon>Neoptera</taxon>
        <taxon>Endopterygota</taxon>
        <taxon>Hymenoptera</taxon>
        <taxon>Apocrita</taxon>
        <taxon>Proctotrupomorpha</taxon>
        <taxon>Chalcidoidea</taxon>
        <taxon>Trichogrammatidae</taxon>
        <taxon>Trichogramma</taxon>
    </lineage>
</organism>
<feature type="compositionally biased region" description="Low complexity" evidence="1">
    <location>
        <begin position="259"/>
        <end position="271"/>
    </location>
</feature>
<feature type="compositionally biased region" description="Basic and acidic residues" evidence="1">
    <location>
        <begin position="310"/>
        <end position="323"/>
    </location>
</feature>
<reference evidence="2 3" key="1">
    <citation type="submission" date="2020-02" db="EMBL/GenBank/DDBJ databases">
        <authorList>
            <person name="Ferguson B K."/>
        </authorList>
    </citation>
    <scope>NUCLEOTIDE SEQUENCE [LARGE SCALE GENOMIC DNA]</scope>
</reference>
<dbReference type="Proteomes" id="UP000479190">
    <property type="component" value="Unassembled WGS sequence"/>
</dbReference>
<dbReference type="AlphaFoldDB" id="A0A6H5IKZ6"/>
<feature type="region of interest" description="Disordered" evidence="1">
    <location>
        <begin position="1"/>
        <end position="132"/>
    </location>
</feature>
<protein>
    <submittedName>
        <fullName evidence="2">Uncharacterized protein</fullName>
    </submittedName>
</protein>
<evidence type="ECO:0000313" key="3">
    <source>
        <dbReference type="Proteomes" id="UP000479190"/>
    </source>
</evidence>
<evidence type="ECO:0000313" key="2">
    <source>
        <dbReference type="EMBL" id="CAB0036388.1"/>
    </source>
</evidence>
<name>A0A6H5IKZ6_9HYME</name>
<feature type="region of interest" description="Disordered" evidence="1">
    <location>
        <begin position="248"/>
        <end position="323"/>
    </location>
</feature>
<evidence type="ECO:0000256" key="1">
    <source>
        <dbReference type="SAM" id="MobiDB-lite"/>
    </source>
</evidence>
<feature type="compositionally biased region" description="Pro residues" evidence="1">
    <location>
        <begin position="402"/>
        <end position="413"/>
    </location>
</feature>
<keyword evidence="3" id="KW-1185">Reference proteome</keyword>